<dbReference type="AlphaFoldDB" id="F4S3P5"/>
<evidence type="ECO:0000313" key="3">
    <source>
        <dbReference type="Proteomes" id="UP000001072"/>
    </source>
</evidence>
<dbReference type="RefSeq" id="XP_007416030.1">
    <property type="nucleotide sequence ID" value="XM_007415968.1"/>
</dbReference>
<accession>F4S3P5</accession>
<dbReference type="PANTHER" id="PTHR33096">
    <property type="entry name" value="CXC2 DOMAIN-CONTAINING PROTEIN"/>
    <property type="match status" value="1"/>
</dbReference>
<dbReference type="InParanoid" id="F4S3P5"/>
<dbReference type="KEGG" id="mlr:MELLADRAFT_111589"/>
<organism evidence="3">
    <name type="scientific">Melampsora larici-populina (strain 98AG31 / pathotype 3-4-7)</name>
    <name type="common">Poplar leaf rust fungus</name>
    <dbReference type="NCBI Taxonomy" id="747676"/>
    <lineage>
        <taxon>Eukaryota</taxon>
        <taxon>Fungi</taxon>
        <taxon>Dikarya</taxon>
        <taxon>Basidiomycota</taxon>
        <taxon>Pucciniomycotina</taxon>
        <taxon>Pucciniomycetes</taxon>
        <taxon>Pucciniales</taxon>
        <taxon>Melampsoraceae</taxon>
        <taxon>Melampsora</taxon>
    </lineage>
</organism>
<dbReference type="PANTHER" id="PTHR33096:SF1">
    <property type="entry name" value="CXC1-LIKE CYSTEINE CLUSTER ASSOCIATED WITH KDZ TRANSPOSASES DOMAIN-CONTAINING PROTEIN"/>
    <property type="match status" value="1"/>
</dbReference>
<dbReference type="Proteomes" id="UP000001072">
    <property type="component" value="Unassembled WGS sequence"/>
</dbReference>
<evidence type="ECO:0000256" key="1">
    <source>
        <dbReference type="SAM" id="MobiDB-lite"/>
    </source>
</evidence>
<evidence type="ECO:0000313" key="2">
    <source>
        <dbReference type="EMBL" id="EGG00759.1"/>
    </source>
</evidence>
<dbReference type="VEuPathDB" id="FungiDB:MELLADRAFT_111589"/>
<feature type="region of interest" description="Disordered" evidence="1">
    <location>
        <begin position="1"/>
        <end position="33"/>
    </location>
</feature>
<keyword evidence="3" id="KW-1185">Reference proteome</keyword>
<sequence>MGKHHHSGFNADMFGHGNKRSRRAKKLPSSATMTRDEALKINQSLGLLKIPQDLNSPYLEQDNQDELNWEDVDDGVGVGIEIRPDSPGDCYARHQKSLRRVEARARIQERSHQQTPGHILLKPQQVKKASTKNINRSLRHPFTQSIDIYRRILLGEQVLYEDGLELTPLDISANRCCRCFGPAEGEVKLSPEEPDFIIAMDGNFQHCHQSHASKDCPQEDQYPHTFIRPSKLEKEVVACQRTDAQAHNIKASILKQLRELYPDKFIGILYDIGCHLDEHIAKWLWKRFRNAMKVLREAEAVVTSLSRSVFKQAGYPSEAKVGTWTTIMLKRRVGPRLAIARLQTTTELEEKIRKQAAKVGTTDISNLDKEQEAFLKLWYSHKGKTNLMVALRRHTAQLKKLVETYRTLRAEYHAEYPEHQLPEDITYNDLLEIQADHPFWNDSLFTEIEAPWAVDPNTRHGMQQIAYVDRGNEELRRLGWEVRRAMRWATTSHDHIWSRLISLSSEPTPEPNLLTPLLTHPTLIYLPPSARRDAAAVIMKNQYIKITNLQLTWHEGLHEVFTQSQYQIVIQTSVYRSSVRRHDSE</sequence>
<protein>
    <recommendedName>
        <fullName evidence="4">CxC1-like cysteine cluster associated with KDZ transposases domain-containing protein</fullName>
    </recommendedName>
</protein>
<name>F4S3P5_MELLP</name>
<evidence type="ECO:0008006" key="4">
    <source>
        <dbReference type="Google" id="ProtNLM"/>
    </source>
</evidence>
<gene>
    <name evidence="2" type="ORF">MELLADRAFT_111589</name>
</gene>
<dbReference type="HOGENOM" id="CLU_011407_2_1_1"/>
<dbReference type="OrthoDB" id="3200967at2759"/>
<dbReference type="EMBL" id="GL883144">
    <property type="protein sequence ID" value="EGG00759.1"/>
    <property type="molecule type" value="Genomic_DNA"/>
</dbReference>
<feature type="compositionally biased region" description="Basic residues" evidence="1">
    <location>
        <begin position="17"/>
        <end position="26"/>
    </location>
</feature>
<reference evidence="3" key="1">
    <citation type="journal article" date="2011" name="Proc. Natl. Acad. Sci. U.S.A.">
        <title>Obligate biotrophy features unraveled by the genomic analysis of rust fungi.</title>
        <authorList>
            <person name="Duplessis S."/>
            <person name="Cuomo C.A."/>
            <person name="Lin Y.-C."/>
            <person name="Aerts A."/>
            <person name="Tisserant E."/>
            <person name="Veneault-Fourrey C."/>
            <person name="Joly D.L."/>
            <person name="Hacquard S."/>
            <person name="Amselem J."/>
            <person name="Cantarel B.L."/>
            <person name="Chiu R."/>
            <person name="Coutinho P.M."/>
            <person name="Feau N."/>
            <person name="Field M."/>
            <person name="Frey P."/>
            <person name="Gelhaye E."/>
            <person name="Goldberg J."/>
            <person name="Grabherr M.G."/>
            <person name="Kodira C.D."/>
            <person name="Kohler A."/>
            <person name="Kuees U."/>
            <person name="Lindquist E.A."/>
            <person name="Lucas S.M."/>
            <person name="Mago R."/>
            <person name="Mauceli E."/>
            <person name="Morin E."/>
            <person name="Murat C."/>
            <person name="Pangilinan J.L."/>
            <person name="Park R."/>
            <person name="Pearson M."/>
            <person name="Quesneville H."/>
            <person name="Rouhier N."/>
            <person name="Sakthikumar S."/>
            <person name="Salamov A.A."/>
            <person name="Schmutz J."/>
            <person name="Selles B."/>
            <person name="Shapiro H."/>
            <person name="Tanguay P."/>
            <person name="Tuskan G.A."/>
            <person name="Henrissat B."/>
            <person name="Van de Peer Y."/>
            <person name="Rouze P."/>
            <person name="Ellis J.G."/>
            <person name="Dodds P.N."/>
            <person name="Schein J.E."/>
            <person name="Zhong S."/>
            <person name="Hamelin R.C."/>
            <person name="Grigoriev I.V."/>
            <person name="Szabo L.J."/>
            <person name="Martin F."/>
        </authorList>
    </citation>
    <scope>NUCLEOTIDE SEQUENCE [LARGE SCALE GENOMIC DNA]</scope>
    <source>
        <strain evidence="3">98AG31 / pathotype 3-4-7</strain>
    </source>
</reference>
<dbReference type="GeneID" id="18924432"/>
<proteinExistence type="predicted"/>